<keyword evidence="4 5" id="KW-0505">Motor protein</keyword>
<feature type="region of interest" description="Disordered" evidence="6">
    <location>
        <begin position="814"/>
        <end position="853"/>
    </location>
</feature>
<dbReference type="GO" id="GO:0016887">
    <property type="term" value="F:ATP hydrolysis activity"/>
    <property type="evidence" value="ECO:0007669"/>
    <property type="project" value="TreeGrafter"/>
</dbReference>
<dbReference type="FunFam" id="3.40.850.10:FF:000091">
    <property type="entry name" value="Kinesin family protein"/>
    <property type="match status" value="1"/>
</dbReference>
<dbReference type="Proteomes" id="UP000226031">
    <property type="component" value="Unassembled WGS sequence"/>
</dbReference>
<evidence type="ECO:0000256" key="3">
    <source>
        <dbReference type="ARBA" id="ARBA00022840"/>
    </source>
</evidence>
<keyword evidence="2 5" id="KW-0547">Nucleotide-binding</keyword>
<feature type="compositionally biased region" description="Polar residues" evidence="6">
    <location>
        <begin position="59"/>
        <end position="73"/>
    </location>
</feature>
<dbReference type="GO" id="GO:0005874">
    <property type="term" value="C:microtubule"/>
    <property type="evidence" value="ECO:0007669"/>
    <property type="project" value="UniProtKB-KW"/>
</dbReference>
<comment type="caution">
    <text evidence="8">The sequence shown here is derived from an EMBL/GenBank/DDBJ whole genome shotgun (WGS) entry which is preliminary data.</text>
</comment>
<dbReference type="GO" id="GO:0003777">
    <property type="term" value="F:microtubule motor activity"/>
    <property type="evidence" value="ECO:0007669"/>
    <property type="project" value="InterPro"/>
</dbReference>
<dbReference type="EMBL" id="PDND01000077">
    <property type="protein sequence ID" value="PGH32914.1"/>
    <property type="molecule type" value="Genomic_DNA"/>
</dbReference>
<dbReference type="Gene3D" id="3.40.850.10">
    <property type="entry name" value="Kinesin motor domain"/>
    <property type="match status" value="2"/>
</dbReference>
<dbReference type="InterPro" id="IPR027640">
    <property type="entry name" value="Kinesin-like_fam"/>
</dbReference>
<name>A0A2B7Z907_9EURO</name>
<dbReference type="FunFam" id="3.40.850.10:FF:000120">
    <property type="entry name" value="Kinesin family protein"/>
    <property type="match status" value="1"/>
</dbReference>
<keyword evidence="9" id="KW-1185">Reference proteome</keyword>
<dbReference type="GO" id="GO:0005634">
    <property type="term" value="C:nucleus"/>
    <property type="evidence" value="ECO:0007669"/>
    <property type="project" value="TreeGrafter"/>
</dbReference>
<feature type="domain" description="Kinesin motor" evidence="7">
    <location>
        <begin position="18"/>
        <end position="588"/>
    </location>
</feature>
<dbReference type="VEuPathDB" id="FungiDB:EMCG_06551"/>
<dbReference type="GO" id="GO:0008017">
    <property type="term" value="F:microtubule binding"/>
    <property type="evidence" value="ECO:0007669"/>
    <property type="project" value="InterPro"/>
</dbReference>
<dbReference type="InterPro" id="IPR036961">
    <property type="entry name" value="Kinesin_motor_dom_sf"/>
</dbReference>
<dbReference type="AlphaFoldDB" id="A0A2B7Z907"/>
<dbReference type="SUPFAM" id="SSF52540">
    <property type="entry name" value="P-loop containing nucleoside triphosphate hydrolases"/>
    <property type="match status" value="1"/>
</dbReference>
<reference evidence="8 9" key="1">
    <citation type="submission" date="2017-10" db="EMBL/GenBank/DDBJ databases">
        <title>Comparative genomics in systemic dimorphic fungi from Ajellomycetaceae.</title>
        <authorList>
            <person name="Munoz J.F."/>
            <person name="Mcewen J.G."/>
            <person name="Clay O.K."/>
            <person name="Cuomo C.A."/>
        </authorList>
    </citation>
    <scope>NUCLEOTIDE SEQUENCE [LARGE SCALE GENOMIC DNA]</scope>
    <source>
        <strain evidence="8 9">UAMH4076</strain>
    </source>
</reference>
<comment type="similarity">
    <text evidence="5">Belongs to the TRAFAC class myosin-kinesin ATPase superfamily. Kinesin family.</text>
</comment>
<dbReference type="InterPro" id="IPR001752">
    <property type="entry name" value="Kinesin_motor_dom"/>
</dbReference>
<evidence type="ECO:0000256" key="6">
    <source>
        <dbReference type="SAM" id="MobiDB-lite"/>
    </source>
</evidence>
<dbReference type="GO" id="GO:0005871">
    <property type="term" value="C:kinesin complex"/>
    <property type="evidence" value="ECO:0007669"/>
    <property type="project" value="TreeGrafter"/>
</dbReference>
<accession>A0A2B7Z907</accession>
<keyword evidence="3 5" id="KW-0067">ATP-binding</keyword>
<organism evidence="8 9">
    <name type="scientific">[Emmonsia] crescens</name>
    <dbReference type="NCBI Taxonomy" id="73230"/>
    <lineage>
        <taxon>Eukaryota</taxon>
        <taxon>Fungi</taxon>
        <taxon>Dikarya</taxon>
        <taxon>Ascomycota</taxon>
        <taxon>Pezizomycotina</taxon>
        <taxon>Eurotiomycetes</taxon>
        <taxon>Eurotiomycetidae</taxon>
        <taxon>Onygenales</taxon>
        <taxon>Ajellomycetaceae</taxon>
        <taxon>Emergomyces</taxon>
    </lineage>
</organism>
<evidence type="ECO:0000313" key="9">
    <source>
        <dbReference type="Proteomes" id="UP000226031"/>
    </source>
</evidence>
<dbReference type="PANTHER" id="PTHR24115">
    <property type="entry name" value="KINESIN-RELATED"/>
    <property type="match status" value="1"/>
</dbReference>
<keyword evidence="1" id="KW-0493">Microtubule</keyword>
<gene>
    <name evidence="8" type="ORF">GX50_04258</name>
</gene>
<evidence type="ECO:0000256" key="5">
    <source>
        <dbReference type="PROSITE-ProRule" id="PRU00283"/>
    </source>
</evidence>
<sequence>MEALESGSKQPSNGQTSLFQVYLRLRPPMNKKEATQTSKQEYLTVERPEPQVSEDDGNQSHAWPTHITLQPPSDSRKRAVEKFGFTKVFEENASQLELFEEVGMSNLIKGVLCEGRDGLVATLGVTGSGKTHTILGSKSQRGITQMSLDVLFRSLSSTVQNLDDHDNPLLLSSIADSDPSEAQLFTARSFIETIYSDPWNERGRGSRAQTPMSVMSRCQTPMTVRSHFDFPFPILHSDSFSTGPFSEGSIPNNAKITLGQVSCTSSIRLVSSTESVDGHGDSWTSPKNTPLPSQLPFWNRHRSSRRVTKISSHNKQDSMSTINFPRRHLPHRPSALPQLPDVSHFVIPNPSEGATVVLVSMYEVYNDRIFDLLTPSSSGTSCRPAMNQKERRRHLLFKPTEGSQDRKVVAGLRKVVCGTYEDALMVLETGLLERKVTGTGSNSVSSRSHGFFCVEVKRRVRDRRFGEESWVGNTLTVVDLAGSERARNAKTAGATLAEAGKINESLMYLGQCLQTQSDFQDGNKQALVPYRQCKLTELLFSNSFPSPNHGTSYQRHPQRALMIVTADAQGDFNATSQILRYSALAREVTVPRIPSITSTILAGTGCGRKSPTYTYTNKSKSSLYCASAEELETAALEIAKISDDYDALAVKLAEEEIARAEAEFHWRAAEERCILIEQDVREECWQEMEQRLEEEKRRWQVAWDEQESRHDEHLDKKLDLLSRGVRSKFHEDPQTSSDDQIAVLEQENDNLRMRIAILERELHSRSPTKKATKPKKNVAPQPRQDSLDYSYASCESDVENSLMKLQYLKLDSEVKRSPGSMSMPKKLTAARRQRMMTTRQRDFAPESVLDELE</sequence>
<evidence type="ECO:0000256" key="1">
    <source>
        <dbReference type="ARBA" id="ARBA00022701"/>
    </source>
</evidence>
<dbReference type="PANTHER" id="PTHR24115:SF1008">
    <property type="entry name" value="KINESIN-LIKE PROTEIN SUBITO"/>
    <property type="match status" value="1"/>
</dbReference>
<dbReference type="InterPro" id="IPR027417">
    <property type="entry name" value="P-loop_NTPase"/>
</dbReference>
<dbReference type="PRINTS" id="PR00380">
    <property type="entry name" value="KINESINHEAVY"/>
</dbReference>
<evidence type="ECO:0000259" key="7">
    <source>
        <dbReference type="PROSITE" id="PS50067"/>
    </source>
</evidence>
<feature type="binding site" evidence="5">
    <location>
        <begin position="124"/>
        <end position="131"/>
    </location>
    <ligand>
        <name>ATP</name>
        <dbReference type="ChEBI" id="CHEBI:30616"/>
    </ligand>
</feature>
<dbReference type="SMART" id="SM00129">
    <property type="entry name" value="KISc"/>
    <property type="match status" value="1"/>
</dbReference>
<proteinExistence type="inferred from homology"/>
<feature type="compositionally biased region" description="Basic residues" evidence="6">
    <location>
        <begin position="766"/>
        <end position="776"/>
    </location>
</feature>
<evidence type="ECO:0000313" key="8">
    <source>
        <dbReference type="EMBL" id="PGH32914.1"/>
    </source>
</evidence>
<evidence type="ECO:0000256" key="2">
    <source>
        <dbReference type="ARBA" id="ARBA00022741"/>
    </source>
</evidence>
<protein>
    <submittedName>
        <fullName evidence="8">Alkaline phosphatase D</fullName>
    </submittedName>
</protein>
<dbReference type="Pfam" id="PF00225">
    <property type="entry name" value="Kinesin"/>
    <property type="match status" value="2"/>
</dbReference>
<feature type="compositionally biased region" description="Polar residues" evidence="6">
    <location>
        <begin position="282"/>
        <end position="292"/>
    </location>
</feature>
<dbReference type="STRING" id="73230.A0A2B7Z907"/>
<feature type="region of interest" description="Disordered" evidence="6">
    <location>
        <begin position="762"/>
        <end position="789"/>
    </location>
</feature>
<dbReference type="GO" id="GO:0007018">
    <property type="term" value="P:microtubule-based movement"/>
    <property type="evidence" value="ECO:0007669"/>
    <property type="project" value="InterPro"/>
</dbReference>
<feature type="region of interest" description="Disordered" evidence="6">
    <location>
        <begin position="29"/>
        <end position="75"/>
    </location>
</feature>
<dbReference type="PROSITE" id="PS50067">
    <property type="entry name" value="KINESIN_MOTOR_2"/>
    <property type="match status" value="1"/>
</dbReference>
<dbReference type="GO" id="GO:0005524">
    <property type="term" value="F:ATP binding"/>
    <property type="evidence" value="ECO:0007669"/>
    <property type="project" value="UniProtKB-UniRule"/>
</dbReference>
<evidence type="ECO:0000256" key="4">
    <source>
        <dbReference type="ARBA" id="ARBA00023175"/>
    </source>
</evidence>
<feature type="region of interest" description="Disordered" evidence="6">
    <location>
        <begin position="274"/>
        <end position="297"/>
    </location>
</feature>